<comment type="caution">
    <text evidence="1">The sequence shown here is derived from an EMBL/GenBank/DDBJ whole genome shotgun (WGS) entry which is preliminary data.</text>
</comment>
<dbReference type="InterPro" id="IPR043740">
    <property type="entry name" value="DUF5685"/>
</dbReference>
<dbReference type="Pfam" id="PF18937">
    <property type="entry name" value="DUF5685"/>
    <property type="match status" value="1"/>
</dbReference>
<reference evidence="1" key="1">
    <citation type="submission" date="2020-10" db="EMBL/GenBank/DDBJ databases">
        <authorList>
            <person name="Gilroy R."/>
        </authorList>
    </citation>
    <scope>NUCLEOTIDE SEQUENCE</scope>
    <source>
        <strain evidence="1">ChiGjej1B1-1684</strain>
    </source>
</reference>
<dbReference type="AlphaFoldDB" id="A0A9D1S8Z1"/>
<organism evidence="1 2">
    <name type="scientific">Candidatus Limousia pullorum</name>
    <dbReference type="NCBI Taxonomy" id="2840860"/>
    <lineage>
        <taxon>Bacteria</taxon>
        <taxon>Bacillati</taxon>
        <taxon>Bacillota</taxon>
        <taxon>Clostridia</taxon>
        <taxon>Eubacteriales</taxon>
        <taxon>Oscillospiraceae</taxon>
        <taxon>Oscillospiraceae incertae sedis</taxon>
        <taxon>Candidatus Limousia</taxon>
    </lineage>
</organism>
<accession>A0A9D1S8Z1</accession>
<gene>
    <name evidence="1" type="ORF">IAD22_07810</name>
</gene>
<name>A0A9D1S8Z1_9FIRM</name>
<reference evidence="1" key="2">
    <citation type="journal article" date="2021" name="PeerJ">
        <title>Extensive microbial diversity within the chicken gut microbiome revealed by metagenomics and culture.</title>
        <authorList>
            <person name="Gilroy R."/>
            <person name="Ravi A."/>
            <person name="Getino M."/>
            <person name="Pursley I."/>
            <person name="Horton D.L."/>
            <person name="Alikhan N.F."/>
            <person name="Baker D."/>
            <person name="Gharbi K."/>
            <person name="Hall N."/>
            <person name="Watson M."/>
            <person name="Adriaenssens E.M."/>
            <person name="Foster-Nyarko E."/>
            <person name="Jarju S."/>
            <person name="Secka A."/>
            <person name="Antonio M."/>
            <person name="Oren A."/>
            <person name="Chaudhuri R.R."/>
            <person name="La Ragione R."/>
            <person name="Hildebrand F."/>
            <person name="Pallen M.J."/>
        </authorList>
    </citation>
    <scope>NUCLEOTIDE SEQUENCE</scope>
    <source>
        <strain evidence="1">ChiGjej1B1-1684</strain>
    </source>
</reference>
<sequence length="292" mass="34000">MFGYVQIEKSELLVKEYETYKSIYCALCKTLGKEYSVFARFILSYDFTFFAALSMGVHDQKVCFNKGRCTFNPLKKCVFCGTGNDDMKKAAALSVITAFYKLKDDIRDGRIGKKIRSYLVYPFFSRWRKKAAQKYPEYEEAVSAMSQMQEQVEEDQMCHIDMAAEPTAKMLASVMEMQAKDEMEKRIFSELGYHLGRWIYFIDAVDDLEKDKKDGNFNPFLKYIKDEGDNENLKKYCNEVLNQSMCLSYNAYNLADIKRFKGILDNIYLKGLPFVQRKVLFGKGEFNDEESL</sequence>
<evidence type="ECO:0000313" key="1">
    <source>
        <dbReference type="EMBL" id="HIU50902.1"/>
    </source>
</evidence>
<proteinExistence type="predicted"/>
<protein>
    <submittedName>
        <fullName evidence="1">Uncharacterized protein</fullName>
    </submittedName>
</protein>
<dbReference type="EMBL" id="DVNG01000117">
    <property type="protein sequence ID" value="HIU50902.1"/>
    <property type="molecule type" value="Genomic_DNA"/>
</dbReference>
<dbReference type="Proteomes" id="UP000824118">
    <property type="component" value="Unassembled WGS sequence"/>
</dbReference>
<evidence type="ECO:0000313" key="2">
    <source>
        <dbReference type="Proteomes" id="UP000824118"/>
    </source>
</evidence>